<dbReference type="GO" id="GO:0003700">
    <property type="term" value="F:DNA-binding transcription factor activity"/>
    <property type="evidence" value="ECO:0007669"/>
    <property type="project" value="InterPro"/>
</dbReference>
<dbReference type="GO" id="GO:0003677">
    <property type="term" value="F:DNA binding"/>
    <property type="evidence" value="ECO:0007669"/>
    <property type="project" value="UniProtKB-KW"/>
</dbReference>
<evidence type="ECO:0000256" key="3">
    <source>
        <dbReference type="ARBA" id="ARBA00023163"/>
    </source>
</evidence>
<dbReference type="AlphaFoldDB" id="A0A5E4W7B0"/>
<keyword evidence="6" id="KW-1185">Reference proteome</keyword>
<dbReference type="EMBL" id="CABPSB010000011">
    <property type="protein sequence ID" value="VVE20602.1"/>
    <property type="molecule type" value="Genomic_DNA"/>
</dbReference>
<keyword evidence="2" id="KW-0238">DNA-binding</keyword>
<dbReference type="Pfam" id="PF00392">
    <property type="entry name" value="GntR"/>
    <property type="match status" value="1"/>
</dbReference>
<dbReference type="Proteomes" id="UP000406256">
    <property type="component" value="Unassembled WGS sequence"/>
</dbReference>
<evidence type="ECO:0000313" key="6">
    <source>
        <dbReference type="Proteomes" id="UP000406256"/>
    </source>
</evidence>
<dbReference type="InterPro" id="IPR000524">
    <property type="entry name" value="Tscrpt_reg_HTH_GntR"/>
</dbReference>
<dbReference type="PROSITE" id="PS50949">
    <property type="entry name" value="HTH_GNTR"/>
    <property type="match status" value="1"/>
</dbReference>
<keyword evidence="1" id="KW-0805">Transcription regulation</keyword>
<dbReference type="OrthoDB" id="8960174at2"/>
<dbReference type="Gene3D" id="1.20.120.530">
    <property type="entry name" value="GntR ligand-binding domain-like"/>
    <property type="match status" value="1"/>
</dbReference>
<protein>
    <submittedName>
        <fullName evidence="5">GntR family transcriptional regulator</fullName>
    </submittedName>
</protein>
<sequence length="312" mass="35376">MTDLPETPLTPTQQRVVREIVAIAKKDALGVGDRLNESSLATRIGTSRSPVNVALRHLNAIGVLSYDANRGFSLARPPVDIDEGLGVQPDDALYLAMARVRLANELPEIVSESELMRRFDAPRTAVLRVLSTMQQEGWVERSVGHGWQFMPMIDSLSAYEESYVFRSAVEPAALLSPTFVMKTDEWLALRKRQQHVAEAGFRTMSPLALFEANREFHETLADWSNNRFFSQAVRRIHRMRRLIEYRQDRAREPRRQDALEHLAILDAIEAGNMRFAATLMRDHIESGRHVAEQAGPSFGVQRHGDSQRHDLN</sequence>
<dbReference type="InterPro" id="IPR036390">
    <property type="entry name" value="WH_DNA-bd_sf"/>
</dbReference>
<evidence type="ECO:0000256" key="2">
    <source>
        <dbReference type="ARBA" id="ARBA00023125"/>
    </source>
</evidence>
<evidence type="ECO:0000256" key="1">
    <source>
        <dbReference type="ARBA" id="ARBA00023015"/>
    </source>
</evidence>
<accession>A0A5E4W7B0</accession>
<feature type="domain" description="HTH gntR-type" evidence="4">
    <location>
        <begin position="10"/>
        <end position="77"/>
    </location>
</feature>
<dbReference type="SUPFAM" id="SSF46785">
    <property type="entry name" value="Winged helix' DNA-binding domain"/>
    <property type="match status" value="2"/>
</dbReference>
<gene>
    <name evidence="5" type="ORF">PAN31108_03107</name>
</gene>
<organism evidence="5 6">
    <name type="scientific">Pandoraea anhela</name>
    <dbReference type="NCBI Taxonomy" id="2508295"/>
    <lineage>
        <taxon>Bacteria</taxon>
        <taxon>Pseudomonadati</taxon>
        <taxon>Pseudomonadota</taxon>
        <taxon>Betaproteobacteria</taxon>
        <taxon>Burkholderiales</taxon>
        <taxon>Burkholderiaceae</taxon>
        <taxon>Pandoraea</taxon>
    </lineage>
</organism>
<dbReference type="InterPro" id="IPR011711">
    <property type="entry name" value="GntR_C"/>
</dbReference>
<keyword evidence="3" id="KW-0804">Transcription</keyword>
<dbReference type="InterPro" id="IPR008920">
    <property type="entry name" value="TF_FadR/GntR_C"/>
</dbReference>
<evidence type="ECO:0000259" key="4">
    <source>
        <dbReference type="PROSITE" id="PS50949"/>
    </source>
</evidence>
<proteinExistence type="predicted"/>
<reference evidence="5 6" key="1">
    <citation type="submission" date="2019-08" db="EMBL/GenBank/DDBJ databases">
        <authorList>
            <person name="Peeters C."/>
        </authorList>
    </citation>
    <scope>NUCLEOTIDE SEQUENCE [LARGE SCALE GENOMIC DNA]</scope>
    <source>
        <strain evidence="5 6">LMG 31108</strain>
    </source>
</reference>
<dbReference type="InterPro" id="IPR036388">
    <property type="entry name" value="WH-like_DNA-bd_sf"/>
</dbReference>
<dbReference type="PANTHER" id="PTHR43537">
    <property type="entry name" value="TRANSCRIPTIONAL REGULATOR, GNTR FAMILY"/>
    <property type="match status" value="1"/>
</dbReference>
<dbReference type="SUPFAM" id="SSF48008">
    <property type="entry name" value="GntR ligand-binding domain-like"/>
    <property type="match status" value="1"/>
</dbReference>
<evidence type="ECO:0000313" key="5">
    <source>
        <dbReference type="EMBL" id="VVE20602.1"/>
    </source>
</evidence>
<dbReference type="SMART" id="SM00895">
    <property type="entry name" value="FCD"/>
    <property type="match status" value="1"/>
</dbReference>
<name>A0A5E4W7B0_9BURK</name>
<dbReference type="Pfam" id="PF07729">
    <property type="entry name" value="FCD"/>
    <property type="match status" value="1"/>
</dbReference>
<dbReference type="PANTHER" id="PTHR43537:SF5">
    <property type="entry name" value="UXU OPERON TRANSCRIPTIONAL REGULATOR"/>
    <property type="match status" value="1"/>
</dbReference>
<dbReference type="Gene3D" id="1.10.10.10">
    <property type="entry name" value="Winged helix-like DNA-binding domain superfamily/Winged helix DNA-binding domain"/>
    <property type="match status" value="2"/>
</dbReference>